<protein>
    <submittedName>
        <fullName evidence="1">Uncharacterized protein</fullName>
    </submittedName>
</protein>
<dbReference type="Proteomes" id="UP001501295">
    <property type="component" value="Unassembled WGS sequence"/>
</dbReference>
<evidence type="ECO:0000313" key="2">
    <source>
        <dbReference type="Proteomes" id="UP001501295"/>
    </source>
</evidence>
<proteinExistence type="predicted"/>
<comment type="caution">
    <text evidence="1">The sequence shown here is derived from an EMBL/GenBank/DDBJ whole genome shotgun (WGS) entry which is preliminary data.</text>
</comment>
<dbReference type="EMBL" id="BAABLM010000005">
    <property type="protein sequence ID" value="GAA4680925.1"/>
    <property type="molecule type" value="Genomic_DNA"/>
</dbReference>
<keyword evidence="2" id="KW-1185">Reference proteome</keyword>
<evidence type="ECO:0000313" key="1">
    <source>
        <dbReference type="EMBL" id="GAA4680925.1"/>
    </source>
</evidence>
<organism evidence="1 2">
    <name type="scientific">Frondihabitans cladoniiphilus</name>
    <dbReference type="NCBI Taxonomy" id="715785"/>
    <lineage>
        <taxon>Bacteria</taxon>
        <taxon>Bacillati</taxon>
        <taxon>Actinomycetota</taxon>
        <taxon>Actinomycetes</taxon>
        <taxon>Micrococcales</taxon>
        <taxon>Microbacteriaceae</taxon>
        <taxon>Frondihabitans</taxon>
    </lineage>
</organism>
<gene>
    <name evidence="1" type="ORF">GCM10025780_27810</name>
</gene>
<reference evidence="2" key="1">
    <citation type="journal article" date="2019" name="Int. J. Syst. Evol. Microbiol.">
        <title>The Global Catalogue of Microorganisms (GCM) 10K type strain sequencing project: providing services to taxonomists for standard genome sequencing and annotation.</title>
        <authorList>
            <consortium name="The Broad Institute Genomics Platform"/>
            <consortium name="The Broad Institute Genome Sequencing Center for Infectious Disease"/>
            <person name="Wu L."/>
            <person name="Ma J."/>
        </authorList>
    </citation>
    <scope>NUCLEOTIDE SEQUENCE [LARGE SCALE GENOMIC DNA]</scope>
    <source>
        <strain evidence="2">JCM 18956</strain>
    </source>
</reference>
<accession>A0ABP8W4T2</accession>
<sequence>MDGYAICMDHNTAIERIARHADSPSRLIRALEDCVPDGSRLVGIVISHGSQNQARPPLSLVS</sequence>
<dbReference type="RefSeq" id="WP_345376508.1">
    <property type="nucleotide sequence ID" value="NZ_BAABLM010000005.1"/>
</dbReference>
<name>A0ABP8W4T2_9MICO</name>